<gene>
    <name evidence="13" type="ORF">DI586_01855</name>
</gene>
<dbReference type="PRINTS" id="PR00834">
    <property type="entry name" value="PROTEASES2C"/>
</dbReference>
<feature type="domain" description="PDZ" evidence="12">
    <location>
        <begin position="382"/>
        <end position="456"/>
    </location>
</feature>
<dbReference type="SUPFAM" id="SSF50156">
    <property type="entry name" value="PDZ domain-like"/>
    <property type="match status" value="2"/>
</dbReference>
<feature type="signal peptide" evidence="11">
    <location>
        <begin position="1"/>
        <end position="20"/>
    </location>
</feature>
<dbReference type="Pfam" id="PF17820">
    <property type="entry name" value="PDZ_6"/>
    <property type="match status" value="1"/>
</dbReference>
<keyword evidence="4 11" id="KW-0732">Signal</keyword>
<reference evidence="13 14" key="1">
    <citation type="submission" date="2017-08" db="EMBL/GenBank/DDBJ databases">
        <title>Infants hospitalized years apart are colonized by the same room-sourced microbial strains.</title>
        <authorList>
            <person name="Brooks B."/>
            <person name="Olm M.R."/>
            <person name="Firek B.A."/>
            <person name="Baker R."/>
            <person name="Thomas B.C."/>
            <person name="Morowitz M.J."/>
            <person name="Banfield J.F."/>
        </authorList>
    </citation>
    <scope>NUCLEOTIDE SEQUENCE [LARGE SCALE GENOMIC DNA]</scope>
    <source>
        <strain evidence="13">S2_006_000_R2_64</strain>
    </source>
</reference>
<dbReference type="GO" id="GO:0004252">
    <property type="term" value="F:serine-type endopeptidase activity"/>
    <property type="evidence" value="ECO:0007669"/>
    <property type="project" value="InterPro"/>
</dbReference>
<dbReference type="NCBIfam" id="TIGR02037">
    <property type="entry name" value="degP_htrA_DO"/>
    <property type="match status" value="1"/>
</dbReference>
<keyword evidence="5" id="KW-0677">Repeat</keyword>
<evidence type="ECO:0000256" key="10">
    <source>
        <dbReference type="PIRSR" id="PIRSR611782-2"/>
    </source>
</evidence>
<comment type="similarity">
    <text evidence="2">Belongs to the peptidase S1C family.</text>
</comment>
<evidence type="ECO:0000256" key="6">
    <source>
        <dbReference type="ARBA" id="ARBA00022764"/>
    </source>
</evidence>
<dbReference type="Pfam" id="PF13180">
    <property type="entry name" value="PDZ_2"/>
    <property type="match status" value="1"/>
</dbReference>
<sequence length="466" mass="48514">MKKILIAFLSVLSLATSALAQEIIPQSKAEIEMSFAPLVKKVAPSVVNIYTKKLVANVNPLMADPFFGQFFGRGYGMPQQRLESSLGSGVIVDPSGLVVTNSHVIKDAKEITVMLTDGREFPATLKLNDAASDIALLRLDTKGEQLPSSPLQPSDTLEVGDLVLAIGNPFGVGQTVTSGIVSALARSSLSINDFNFFIQTDAAINPGNSGGPLVSMKGGIVGINSAIFSNSGGSLGIGFAIPSEMVATIISAEKSGQTVNGQIVRPWVGVSVQDVTSDIAASLGLSSPSGALITALHPESPALKAGLKVGDLITSVNGRKIHDASEIRFRFAMVPIGSSVKVGYDRKGEKGEANVAAISPPDSPARLSTVIKGRNPLSGATLANINPALEVELGLKGEDTGVVVAKVQNNSIAARLVSVGDIIVAINRVPLKSPAEAQKLLDGSTSRVNWALTIRTKGQERTIVVR</sequence>
<feature type="chain" id="PRO_5039080501" evidence="11">
    <location>
        <begin position="21"/>
        <end position="466"/>
    </location>
</feature>
<evidence type="ECO:0000313" key="13">
    <source>
        <dbReference type="EMBL" id="PZP56988.1"/>
    </source>
</evidence>
<evidence type="ECO:0000256" key="7">
    <source>
        <dbReference type="ARBA" id="ARBA00022801"/>
    </source>
</evidence>
<evidence type="ECO:0000259" key="12">
    <source>
        <dbReference type="PROSITE" id="PS50106"/>
    </source>
</evidence>
<feature type="binding site" evidence="10">
    <location>
        <position position="133"/>
    </location>
    <ligand>
        <name>substrate</name>
    </ligand>
</feature>
<name>A0A2W5FPR8_9BACT</name>
<dbReference type="InterPro" id="IPR036034">
    <property type="entry name" value="PDZ_sf"/>
</dbReference>
<feature type="active site" description="Charge relay system" evidence="9">
    <location>
        <position position="133"/>
    </location>
</feature>
<dbReference type="PANTHER" id="PTHR22939">
    <property type="entry name" value="SERINE PROTEASE FAMILY S1C HTRA-RELATED"/>
    <property type="match status" value="1"/>
</dbReference>
<dbReference type="Proteomes" id="UP000249739">
    <property type="component" value="Unassembled WGS sequence"/>
</dbReference>
<evidence type="ECO:0000256" key="1">
    <source>
        <dbReference type="ARBA" id="ARBA00004418"/>
    </source>
</evidence>
<keyword evidence="6" id="KW-0574">Periplasm</keyword>
<dbReference type="InterPro" id="IPR041489">
    <property type="entry name" value="PDZ_6"/>
</dbReference>
<dbReference type="Pfam" id="PF13365">
    <property type="entry name" value="Trypsin_2"/>
    <property type="match status" value="1"/>
</dbReference>
<dbReference type="PROSITE" id="PS50106">
    <property type="entry name" value="PDZ"/>
    <property type="match status" value="2"/>
</dbReference>
<proteinExistence type="inferred from homology"/>
<accession>A0A2W5FPR8</accession>
<evidence type="ECO:0000256" key="8">
    <source>
        <dbReference type="ARBA" id="ARBA00022825"/>
    </source>
</evidence>
<dbReference type="InterPro" id="IPR001478">
    <property type="entry name" value="PDZ"/>
</dbReference>
<evidence type="ECO:0000256" key="3">
    <source>
        <dbReference type="ARBA" id="ARBA00022670"/>
    </source>
</evidence>
<evidence type="ECO:0000256" key="2">
    <source>
        <dbReference type="ARBA" id="ARBA00010541"/>
    </source>
</evidence>
<keyword evidence="7" id="KW-0378">Hydrolase</keyword>
<feature type="binding site" evidence="10">
    <location>
        <begin position="207"/>
        <end position="209"/>
    </location>
    <ligand>
        <name>substrate</name>
    </ligand>
</feature>
<dbReference type="GO" id="GO:0042597">
    <property type="term" value="C:periplasmic space"/>
    <property type="evidence" value="ECO:0007669"/>
    <property type="project" value="UniProtKB-SubCell"/>
</dbReference>
<dbReference type="InterPro" id="IPR001940">
    <property type="entry name" value="Peptidase_S1C"/>
</dbReference>
<evidence type="ECO:0000256" key="9">
    <source>
        <dbReference type="PIRSR" id="PIRSR611782-1"/>
    </source>
</evidence>
<dbReference type="PANTHER" id="PTHR22939:SF129">
    <property type="entry name" value="SERINE PROTEASE HTRA2, MITOCHONDRIAL"/>
    <property type="match status" value="1"/>
</dbReference>
<evidence type="ECO:0000256" key="5">
    <source>
        <dbReference type="ARBA" id="ARBA00022737"/>
    </source>
</evidence>
<dbReference type="SUPFAM" id="SSF50494">
    <property type="entry name" value="Trypsin-like serine proteases"/>
    <property type="match status" value="1"/>
</dbReference>
<feature type="binding site" evidence="10">
    <location>
        <position position="103"/>
    </location>
    <ligand>
        <name>substrate</name>
    </ligand>
</feature>
<organism evidence="13 14">
    <name type="scientific">Micavibrio aeruginosavorus</name>
    <dbReference type="NCBI Taxonomy" id="349221"/>
    <lineage>
        <taxon>Bacteria</taxon>
        <taxon>Pseudomonadati</taxon>
        <taxon>Bdellovibrionota</taxon>
        <taxon>Bdellovibrionia</taxon>
        <taxon>Bdellovibrionales</taxon>
        <taxon>Pseudobdellovibrionaceae</taxon>
        <taxon>Micavibrio</taxon>
    </lineage>
</organism>
<keyword evidence="3 13" id="KW-0645">Protease</keyword>
<dbReference type="AlphaFoldDB" id="A0A2W5FPR8"/>
<protein>
    <submittedName>
        <fullName evidence="13">Serine protease</fullName>
    </submittedName>
</protein>
<dbReference type="GO" id="GO:0006515">
    <property type="term" value="P:protein quality control for misfolded or incompletely synthesized proteins"/>
    <property type="evidence" value="ECO:0007669"/>
    <property type="project" value="TreeGrafter"/>
</dbReference>
<dbReference type="EMBL" id="QFOT01000010">
    <property type="protein sequence ID" value="PZP56988.1"/>
    <property type="molecule type" value="Genomic_DNA"/>
</dbReference>
<dbReference type="InterPro" id="IPR009003">
    <property type="entry name" value="Peptidase_S1_PA"/>
</dbReference>
<dbReference type="Gene3D" id="2.30.42.10">
    <property type="match status" value="2"/>
</dbReference>
<comment type="subcellular location">
    <subcellularLocation>
        <location evidence="1">Periplasm</location>
    </subcellularLocation>
</comment>
<keyword evidence="8" id="KW-0720">Serine protease</keyword>
<dbReference type="SMART" id="SM00228">
    <property type="entry name" value="PDZ"/>
    <property type="match status" value="2"/>
</dbReference>
<dbReference type="InterPro" id="IPR011782">
    <property type="entry name" value="Pept_S1C_Do"/>
</dbReference>
<evidence type="ECO:0000256" key="4">
    <source>
        <dbReference type="ARBA" id="ARBA00022729"/>
    </source>
</evidence>
<feature type="domain" description="PDZ" evidence="12">
    <location>
        <begin position="269"/>
        <end position="348"/>
    </location>
</feature>
<dbReference type="Gene3D" id="2.40.10.120">
    <property type="match status" value="1"/>
</dbReference>
<comment type="caution">
    <text evidence="13">The sequence shown here is derived from an EMBL/GenBank/DDBJ whole genome shotgun (WGS) entry which is preliminary data.</text>
</comment>
<feature type="active site" description="Charge relay system" evidence="9">
    <location>
        <position position="209"/>
    </location>
</feature>
<evidence type="ECO:0000256" key="11">
    <source>
        <dbReference type="SAM" id="SignalP"/>
    </source>
</evidence>
<evidence type="ECO:0000313" key="14">
    <source>
        <dbReference type="Proteomes" id="UP000249739"/>
    </source>
</evidence>
<feature type="active site" description="Charge relay system" evidence="9">
    <location>
        <position position="103"/>
    </location>
</feature>